<dbReference type="EMBL" id="BAAADD010000009">
    <property type="protein sequence ID" value="GAA0581250.1"/>
    <property type="molecule type" value="Genomic_DNA"/>
</dbReference>
<evidence type="ECO:0000313" key="3">
    <source>
        <dbReference type="Proteomes" id="UP001499951"/>
    </source>
</evidence>
<dbReference type="RefSeq" id="WP_166935007.1">
    <property type="nucleotide sequence ID" value="NZ_BAAADD010000009.1"/>
</dbReference>
<proteinExistence type="predicted"/>
<dbReference type="InterPro" id="IPR007393">
    <property type="entry name" value="YlxR_dom"/>
</dbReference>
<gene>
    <name evidence="2" type="ORF">GCM10008942_32630</name>
</gene>
<dbReference type="NCBIfam" id="NF006622">
    <property type="entry name" value="PRK09190.1"/>
    <property type="match status" value="1"/>
</dbReference>
<dbReference type="Gene3D" id="3.30.1230.10">
    <property type="entry name" value="YlxR-like"/>
    <property type="match status" value="1"/>
</dbReference>
<dbReference type="InterPro" id="IPR035931">
    <property type="entry name" value="YlxR-like_sf"/>
</dbReference>
<dbReference type="InterPro" id="IPR029064">
    <property type="entry name" value="Ribosomal_eL30-like_sf"/>
</dbReference>
<dbReference type="PANTHER" id="PTHR34215:SF1">
    <property type="entry name" value="YLXR DOMAIN-CONTAINING PROTEIN"/>
    <property type="match status" value="1"/>
</dbReference>
<dbReference type="Pfam" id="PF04296">
    <property type="entry name" value="YlxR"/>
    <property type="match status" value="1"/>
</dbReference>
<dbReference type="InterPro" id="IPR037465">
    <property type="entry name" value="YlxR"/>
</dbReference>
<dbReference type="PANTHER" id="PTHR34215">
    <property type="entry name" value="BLL0784 PROTEIN"/>
    <property type="match status" value="1"/>
</dbReference>
<name>A0ABP3Q213_9PROT</name>
<feature type="domain" description="YlxR" evidence="1">
    <location>
        <begin position="15"/>
        <end position="89"/>
    </location>
</feature>
<protein>
    <submittedName>
        <fullName evidence="2">RNA-binding protein</fullName>
    </submittedName>
</protein>
<dbReference type="SUPFAM" id="SSF64376">
    <property type="entry name" value="YlxR-like"/>
    <property type="match status" value="1"/>
</dbReference>
<dbReference type="SUPFAM" id="SSF55315">
    <property type="entry name" value="L30e-like"/>
    <property type="match status" value="1"/>
</dbReference>
<dbReference type="Proteomes" id="UP001499951">
    <property type="component" value="Unassembled WGS sequence"/>
</dbReference>
<evidence type="ECO:0000259" key="1">
    <source>
        <dbReference type="Pfam" id="PF04296"/>
    </source>
</evidence>
<accession>A0ABP3Q213</accession>
<comment type="caution">
    <text evidence="2">The sequence shown here is derived from an EMBL/GenBank/DDBJ whole genome shotgun (WGS) entry which is preliminary data.</text>
</comment>
<organism evidence="2 3">
    <name type="scientific">Rhizomicrobium electricum</name>
    <dbReference type="NCBI Taxonomy" id="480070"/>
    <lineage>
        <taxon>Bacteria</taxon>
        <taxon>Pseudomonadati</taxon>
        <taxon>Pseudomonadota</taxon>
        <taxon>Alphaproteobacteria</taxon>
        <taxon>Micropepsales</taxon>
        <taxon>Micropepsaceae</taxon>
        <taxon>Rhizomicrobium</taxon>
    </lineage>
</organism>
<evidence type="ECO:0000313" key="2">
    <source>
        <dbReference type="EMBL" id="GAA0581250.1"/>
    </source>
</evidence>
<reference evidence="3" key="1">
    <citation type="journal article" date="2019" name="Int. J. Syst. Evol. Microbiol.">
        <title>The Global Catalogue of Microorganisms (GCM) 10K type strain sequencing project: providing services to taxonomists for standard genome sequencing and annotation.</title>
        <authorList>
            <consortium name="The Broad Institute Genomics Platform"/>
            <consortium name="The Broad Institute Genome Sequencing Center for Infectious Disease"/>
            <person name="Wu L."/>
            <person name="Ma J."/>
        </authorList>
    </citation>
    <scope>NUCLEOTIDE SEQUENCE [LARGE SCALE GENOMIC DNA]</scope>
    <source>
        <strain evidence="3">JCM 15089</strain>
    </source>
</reference>
<sequence length="216" mass="23063">MLAATTDNEGASRERRCIATGAVLPAEKLVRFVVSPDGDVVPDLDGKLPGRGIWLTANRTAFAKAIVKGDFSRAAKAKVKVAPDLADHVAHLLAERIKADLGMARRAGLADVGFDSAMRALDKKIPPALMFHAAGSSDDGRRKLRSAVKSRELDVRFLDVLSRDELSLALGRENVVHAAIRPGALADRLILNSVRLAGLKAKPSDFKGPAQDESTL</sequence>
<dbReference type="Gene3D" id="3.30.1330.30">
    <property type="match status" value="1"/>
</dbReference>
<keyword evidence="3" id="KW-1185">Reference proteome</keyword>